<dbReference type="PANTHER" id="PTHR32089">
    <property type="entry name" value="METHYL-ACCEPTING CHEMOTAXIS PROTEIN MCPB"/>
    <property type="match status" value="1"/>
</dbReference>
<evidence type="ECO:0000256" key="4">
    <source>
        <dbReference type="ARBA" id="ARBA00023136"/>
    </source>
</evidence>
<keyword evidence="2 8" id="KW-0812">Transmembrane</keyword>
<protein>
    <submittedName>
        <fullName evidence="11">Methyl-accepting chemotaxis protein</fullName>
    </submittedName>
</protein>
<dbReference type="InterPro" id="IPR003660">
    <property type="entry name" value="HAMP_dom"/>
</dbReference>
<evidence type="ECO:0000256" key="6">
    <source>
        <dbReference type="ARBA" id="ARBA00029447"/>
    </source>
</evidence>
<accession>A0A5C1EAV0</accession>
<dbReference type="RefSeq" id="WP_149425877.1">
    <property type="nucleotide sequence ID" value="NZ_CP022579.1"/>
</dbReference>
<keyword evidence="3 8" id="KW-1133">Transmembrane helix</keyword>
<keyword evidence="12" id="KW-1185">Reference proteome</keyword>
<evidence type="ECO:0000256" key="5">
    <source>
        <dbReference type="ARBA" id="ARBA00023224"/>
    </source>
</evidence>
<name>A0A5C1EAV0_9RHOO</name>
<dbReference type="GO" id="GO:0016020">
    <property type="term" value="C:membrane"/>
    <property type="evidence" value="ECO:0007669"/>
    <property type="project" value="UniProtKB-SubCell"/>
</dbReference>
<dbReference type="SUPFAM" id="SSF58104">
    <property type="entry name" value="Methyl-accepting chemotaxis protein (MCP) signaling domain"/>
    <property type="match status" value="1"/>
</dbReference>
<evidence type="ECO:0000313" key="11">
    <source>
        <dbReference type="EMBL" id="QEL65784.1"/>
    </source>
</evidence>
<evidence type="ECO:0000256" key="7">
    <source>
        <dbReference type="PROSITE-ProRule" id="PRU00284"/>
    </source>
</evidence>
<dbReference type="FunFam" id="1.10.287.950:FF:000001">
    <property type="entry name" value="Methyl-accepting chemotaxis sensory transducer"/>
    <property type="match status" value="1"/>
</dbReference>
<evidence type="ECO:0000256" key="1">
    <source>
        <dbReference type="ARBA" id="ARBA00004141"/>
    </source>
</evidence>
<feature type="domain" description="HAMP" evidence="10">
    <location>
        <begin position="223"/>
        <end position="265"/>
    </location>
</feature>
<dbReference type="Proteomes" id="UP000323671">
    <property type="component" value="Chromosome"/>
</dbReference>
<feature type="transmembrane region" description="Helical" evidence="8">
    <location>
        <begin position="187"/>
        <end position="209"/>
    </location>
</feature>
<dbReference type="Pfam" id="PF12729">
    <property type="entry name" value="4HB_MCP_1"/>
    <property type="match status" value="1"/>
</dbReference>
<feature type="domain" description="Methyl-accepting transducer" evidence="9">
    <location>
        <begin position="270"/>
        <end position="506"/>
    </location>
</feature>
<organism evidence="11 12">
    <name type="scientific">Oryzomicrobium terrae</name>
    <dbReference type="NCBI Taxonomy" id="1735038"/>
    <lineage>
        <taxon>Bacteria</taxon>
        <taxon>Pseudomonadati</taxon>
        <taxon>Pseudomonadota</taxon>
        <taxon>Betaproteobacteria</taxon>
        <taxon>Rhodocyclales</taxon>
        <taxon>Rhodocyclaceae</taxon>
        <taxon>Oryzomicrobium</taxon>
    </lineage>
</organism>
<gene>
    <name evidence="11" type="primary">mcp</name>
    <name evidence="11" type="ORF">OTERR_23080</name>
</gene>
<dbReference type="PROSITE" id="PS50885">
    <property type="entry name" value="HAMP"/>
    <property type="match status" value="1"/>
</dbReference>
<keyword evidence="5 7" id="KW-0807">Transducer</keyword>
<sequence length="542" mass="57948">MQALSVKARLIGGFTLIILLLIGAAGTAIVNLRALREDIRIIVDERQVKTAIANEVVIDLLQRSRHTRSVLLLTKPDEVRDEIGKVEKLRDATVGQMSKLEAKLRGEEEKALLDAVQASRKPYVDSEERYLNLARAGQRDEAFNLLFNETRHLQAKYLEAVRNLVKYEEEQTAQFGEHAQDSVQRQIVTLLAIAVLGVVLAGVLASLIIRQLFADLGAEPALVKEVVGRIAGGDLTHPLAVRPGDRTSLLASVKTMQERLRELVGKIHGDAASVRDSAGQVTHAAGEVSIGAARQSEASSAIAASVEEMTVSVRTLADNAAEARHLAEDSRRLSSEGSQVIEAALGDIVQVAETVKTAAGIVQRLGEQSQEVSQVVTVIRDIADQTNLLALNAAIEAARAGEAGRGFAVVADEVRKLAERTSQSTAQIADTVTRIQDGTREAVSSIETGVSQVEEGVVEARQAGAAIQQIRDGSERVLEVIGDISAALSEQSAASTEIARNIEAIAQMAEENAAVVKSAEASAGELEQLSGSLRQTVDAFRM</sequence>
<dbReference type="AlphaFoldDB" id="A0A5C1EAV0"/>
<comment type="similarity">
    <text evidence="6">Belongs to the methyl-accepting chemotaxis (MCP) protein family.</text>
</comment>
<keyword evidence="4 8" id="KW-0472">Membrane</keyword>
<dbReference type="PANTHER" id="PTHR32089:SF119">
    <property type="entry name" value="METHYL-ACCEPTING CHEMOTAXIS PROTEIN CTPL"/>
    <property type="match status" value="1"/>
</dbReference>
<dbReference type="Gene3D" id="1.10.287.950">
    <property type="entry name" value="Methyl-accepting chemotaxis protein"/>
    <property type="match status" value="1"/>
</dbReference>
<reference evidence="11 12" key="1">
    <citation type="submission" date="2017-07" db="EMBL/GenBank/DDBJ databases">
        <title>Complete genome sequence of Oryzomicrobium terrae TPP412.</title>
        <authorList>
            <person name="Chiu L.-W."/>
            <person name="Lo K.-J."/>
            <person name="Tsai Y.-M."/>
            <person name="Lin S.-S."/>
            <person name="Kuo C.-H."/>
            <person name="Liu C.-T."/>
        </authorList>
    </citation>
    <scope>NUCLEOTIDE SEQUENCE [LARGE SCALE GENOMIC DNA]</scope>
    <source>
        <strain evidence="11 12">TPP412</strain>
    </source>
</reference>
<evidence type="ECO:0000256" key="2">
    <source>
        <dbReference type="ARBA" id="ARBA00022692"/>
    </source>
</evidence>
<proteinExistence type="inferred from homology"/>
<dbReference type="GO" id="GO:0006935">
    <property type="term" value="P:chemotaxis"/>
    <property type="evidence" value="ECO:0007669"/>
    <property type="project" value="UniProtKB-ARBA"/>
</dbReference>
<dbReference type="EMBL" id="CP022579">
    <property type="protein sequence ID" value="QEL65784.1"/>
    <property type="molecule type" value="Genomic_DNA"/>
</dbReference>
<dbReference type="CDD" id="cd11386">
    <property type="entry name" value="MCP_signal"/>
    <property type="match status" value="1"/>
</dbReference>
<dbReference type="CDD" id="cd19411">
    <property type="entry name" value="MCP2201-like_sensor"/>
    <property type="match status" value="1"/>
</dbReference>
<dbReference type="InterPro" id="IPR024478">
    <property type="entry name" value="HlyB_4HB_MCP"/>
</dbReference>
<evidence type="ECO:0000313" key="12">
    <source>
        <dbReference type="Proteomes" id="UP000323671"/>
    </source>
</evidence>
<evidence type="ECO:0000259" key="9">
    <source>
        <dbReference type="PROSITE" id="PS50111"/>
    </source>
</evidence>
<dbReference type="Pfam" id="PF00015">
    <property type="entry name" value="MCPsignal"/>
    <property type="match status" value="1"/>
</dbReference>
<dbReference type="GO" id="GO:0007165">
    <property type="term" value="P:signal transduction"/>
    <property type="evidence" value="ECO:0007669"/>
    <property type="project" value="UniProtKB-KW"/>
</dbReference>
<feature type="transmembrane region" description="Helical" evidence="8">
    <location>
        <begin position="12"/>
        <end position="32"/>
    </location>
</feature>
<dbReference type="SMART" id="SM00283">
    <property type="entry name" value="MA"/>
    <property type="match status" value="1"/>
</dbReference>
<evidence type="ECO:0000259" key="10">
    <source>
        <dbReference type="PROSITE" id="PS50885"/>
    </source>
</evidence>
<comment type="subcellular location">
    <subcellularLocation>
        <location evidence="1">Membrane</location>
        <topology evidence="1">Multi-pass membrane protein</topology>
    </subcellularLocation>
</comment>
<dbReference type="InterPro" id="IPR047347">
    <property type="entry name" value="YvaQ-like_sensor"/>
</dbReference>
<dbReference type="KEGG" id="otr:OTERR_23080"/>
<evidence type="ECO:0000256" key="3">
    <source>
        <dbReference type="ARBA" id="ARBA00022989"/>
    </source>
</evidence>
<dbReference type="PROSITE" id="PS50111">
    <property type="entry name" value="CHEMOTAXIS_TRANSDUC_2"/>
    <property type="match status" value="1"/>
</dbReference>
<evidence type="ECO:0000256" key="8">
    <source>
        <dbReference type="SAM" id="Phobius"/>
    </source>
</evidence>
<dbReference type="InterPro" id="IPR004089">
    <property type="entry name" value="MCPsignal_dom"/>
</dbReference>